<protein>
    <recommendedName>
        <fullName evidence="3">SAM domain-containing protein</fullName>
    </recommendedName>
</protein>
<organism evidence="4 5">
    <name type="scientific">Vitis vinifera</name>
    <name type="common">Grape</name>
    <dbReference type="NCBI Taxonomy" id="29760"/>
    <lineage>
        <taxon>Eukaryota</taxon>
        <taxon>Viridiplantae</taxon>
        <taxon>Streptophyta</taxon>
        <taxon>Embryophyta</taxon>
        <taxon>Tracheophyta</taxon>
        <taxon>Spermatophyta</taxon>
        <taxon>Magnoliopsida</taxon>
        <taxon>eudicotyledons</taxon>
        <taxon>Gunneridae</taxon>
        <taxon>Pentapetalae</taxon>
        <taxon>rosids</taxon>
        <taxon>Vitales</taxon>
        <taxon>Vitaceae</taxon>
        <taxon>Viteae</taxon>
        <taxon>Vitis</taxon>
    </lineage>
</organism>
<dbReference type="SMART" id="SM00454">
    <property type="entry name" value="SAM"/>
    <property type="match status" value="1"/>
</dbReference>
<dbReference type="InterPro" id="IPR013761">
    <property type="entry name" value="SAM/pointed_sf"/>
</dbReference>
<feature type="region of interest" description="Disordered" evidence="2">
    <location>
        <begin position="20"/>
        <end position="96"/>
    </location>
</feature>
<dbReference type="EMBL" id="CP126661">
    <property type="protein sequence ID" value="WKA04470.1"/>
    <property type="molecule type" value="Genomic_DNA"/>
</dbReference>
<dbReference type="InterPro" id="IPR001660">
    <property type="entry name" value="SAM"/>
</dbReference>
<proteinExistence type="predicted"/>
<feature type="domain" description="SAM" evidence="3">
    <location>
        <begin position="254"/>
        <end position="313"/>
    </location>
</feature>
<keyword evidence="1" id="KW-0677">Repeat</keyword>
<keyword evidence="5" id="KW-1185">Reference proteome</keyword>
<reference evidence="4 5" key="1">
    <citation type="journal article" date="2023" name="Hortic Res">
        <title>The complete reference genome for grapevine (Vitis vinifera L.) genetics and breeding.</title>
        <authorList>
            <person name="Shi X."/>
            <person name="Cao S."/>
            <person name="Wang X."/>
            <person name="Huang S."/>
            <person name="Wang Y."/>
            <person name="Liu Z."/>
            <person name="Liu W."/>
            <person name="Leng X."/>
            <person name="Peng Y."/>
            <person name="Wang N."/>
            <person name="Wang Y."/>
            <person name="Ma Z."/>
            <person name="Xu X."/>
            <person name="Zhang F."/>
            <person name="Xue H."/>
            <person name="Zhong H."/>
            <person name="Wang Y."/>
            <person name="Zhang K."/>
            <person name="Velt A."/>
            <person name="Avia K."/>
            <person name="Holtgrawe D."/>
            <person name="Grimplet J."/>
            <person name="Matus J.T."/>
            <person name="Ware D."/>
            <person name="Wu X."/>
            <person name="Wang H."/>
            <person name="Liu C."/>
            <person name="Fang Y."/>
            <person name="Rustenholz C."/>
            <person name="Cheng Z."/>
            <person name="Xiao H."/>
            <person name="Zhou Y."/>
        </authorList>
    </citation>
    <scope>NUCLEOTIDE SEQUENCE [LARGE SCALE GENOMIC DNA]</scope>
    <source>
        <strain evidence="5">cv. Pinot noir / PN40024</strain>
        <tissue evidence="4">Leaf</tissue>
    </source>
</reference>
<dbReference type="Proteomes" id="UP001227230">
    <property type="component" value="Chromosome 14"/>
</dbReference>
<dbReference type="PANTHER" id="PTHR10627:SF74">
    <property type="entry name" value="OS08G0526500 PROTEIN"/>
    <property type="match status" value="1"/>
</dbReference>
<feature type="region of interest" description="Disordered" evidence="2">
    <location>
        <begin position="119"/>
        <end position="140"/>
    </location>
</feature>
<dbReference type="Pfam" id="PF00536">
    <property type="entry name" value="SAM_1"/>
    <property type="match status" value="1"/>
</dbReference>
<feature type="compositionally biased region" description="Polar residues" evidence="2">
    <location>
        <begin position="119"/>
        <end position="132"/>
    </location>
</feature>
<feature type="compositionally biased region" description="Basic and acidic residues" evidence="2">
    <location>
        <begin position="61"/>
        <end position="70"/>
    </location>
</feature>
<evidence type="ECO:0000256" key="2">
    <source>
        <dbReference type="SAM" id="MobiDB-lite"/>
    </source>
</evidence>
<evidence type="ECO:0000259" key="3">
    <source>
        <dbReference type="PROSITE" id="PS50105"/>
    </source>
</evidence>
<dbReference type="PROSITE" id="PS50105">
    <property type="entry name" value="SAM_DOMAIN"/>
    <property type="match status" value="1"/>
</dbReference>
<evidence type="ECO:0000313" key="5">
    <source>
        <dbReference type="Proteomes" id="UP001227230"/>
    </source>
</evidence>
<sequence>MSKPQVTITLGRTGQKVVKRGGAISDDVDDDRKMSGSKRSIRDRLGSNVDSSSLSMSKRHRGDEGTRSADFHAGPNDLRFTLMRKKQSRQTRGDVEVHERMDLRENLSRTVRPAANNKMMQQRSEPNGSSLLRRTPRVGSADDLLQVDSLGRSYSSWSRDGFRSRSPERIFKSSRGLSPPRNIDKLRQVSSVRAIDASRTGRFLSSNVLDPPRSTGSAPLTMKATLETTKAATRLPLAGGAMPKNSYMGNEPVNVSSLLHSLGLEKYVINFQAEEVDMTALKQMGDNDLKEMGIPMGPRKKILLALLSRSRRQPP</sequence>
<gene>
    <name evidence="4" type="ORF">VitviT2T_022504</name>
</gene>
<evidence type="ECO:0000256" key="1">
    <source>
        <dbReference type="ARBA" id="ARBA00022737"/>
    </source>
</evidence>
<dbReference type="SUPFAM" id="SSF47769">
    <property type="entry name" value="SAM/Pointed domain"/>
    <property type="match status" value="1"/>
</dbReference>
<accession>A0ABY9DD12</accession>
<feature type="compositionally biased region" description="Basic and acidic residues" evidence="2">
    <location>
        <begin position="30"/>
        <end position="45"/>
    </location>
</feature>
<dbReference type="PANTHER" id="PTHR10627">
    <property type="entry name" value="SCP160"/>
    <property type="match status" value="1"/>
</dbReference>
<evidence type="ECO:0000313" key="4">
    <source>
        <dbReference type="EMBL" id="WKA04470.1"/>
    </source>
</evidence>
<name>A0ABY9DD12_VITVI</name>
<dbReference type="Gene3D" id="1.10.150.50">
    <property type="entry name" value="Transcription Factor, Ets-1"/>
    <property type="match status" value="1"/>
</dbReference>
<dbReference type="CDD" id="cd09487">
    <property type="entry name" value="SAM_superfamily"/>
    <property type="match status" value="1"/>
</dbReference>